<dbReference type="GO" id="GO:0003677">
    <property type="term" value="F:DNA binding"/>
    <property type="evidence" value="ECO:0007669"/>
    <property type="project" value="UniProtKB-KW"/>
</dbReference>
<evidence type="ECO:0000256" key="3">
    <source>
        <dbReference type="ARBA" id="ARBA00023163"/>
    </source>
</evidence>
<keyword evidence="1" id="KW-0805">Transcription regulation</keyword>
<dbReference type="EMBL" id="BMPI01000068">
    <property type="protein sequence ID" value="GGM74542.1"/>
    <property type="molecule type" value="Genomic_DNA"/>
</dbReference>
<feature type="domain" description="HTH arsR-type" evidence="4">
    <location>
        <begin position="27"/>
        <end position="106"/>
    </location>
</feature>
<keyword evidence="3" id="KW-0804">Transcription</keyword>
<dbReference type="InterPro" id="IPR036390">
    <property type="entry name" value="WH_DNA-bd_sf"/>
</dbReference>
<reference evidence="5" key="1">
    <citation type="journal article" date="2014" name="Int. J. Syst. Evol. Microbiol.">
        <title>Complete genome sequence of Corynebacterium casei LMG S-19264T (=DSM 44701T), isolated from a smear-ripened cheese.</title>
        <authorList>
            <consortium name="US DOE Joint Genome Institute (JGI-PGF)"/>
            <person name="Walter F."/>
            <person name="Albersmeier A."/>
            <person name="Kalinowski J."/>
            <person name="Ruckert C."/>
        </authorList>
    </citation>
    <scope>NUCLEOTIDE SEQUENCE</scope>
    <source>
        <strain evidence="5">JCM 19831</strain>
    </source>
</reference>
<proteinExistence type="predicted"/>
<name>A0A917UE65_9ACTN</name>
<dbReference type="CDD" id="cd00090">
    <property type="entry name" value="HTH_ARSR"/>
    <property type="match status" value="1"/>
</dbReference>
<gene>
    <name evidence="5" type="ORF">GCM10007977_090180</name>
</gene>
<evidence type="ECO:0000256" key="1">
    <source>
        <dbReference type="ARBA" id="ARBA00023015"/>
    </source>
</evidence>
<keyword evidence="2" id="KW-0238">DNA-binding</keyword>
<dbReference type="SMART" id="SM00418">
    <property type="entry name" value="HTH_ARSR"/>
    <property type="match status" value="1"/>
</dbReference>
<evidence type="ECO:0000313" key="6">
    <source>
        <dbReference type="Proteomes" id="UP000642070"/>
    </source>
</evidence>
<protein>
    <recommendedName>
        <fullName evidence="4">HTH arsR-type domain-containing protein</fullName>
    </recommendedName>
</protein>
<comment type="caution">
    <text evidence="5">The sequence shown here is derived from an EMBL/GenBank/DDBJ whole genome shotgun (WGS) entry which is preliminary data.</text>
</comment>
<dbReference type="SUPFAM" id="SSF46785">
    <property type="entry name" value="Winged helix' DNA-binding domain"/>
    <property type="match status" value="1"/>
</dbReference>
<organism evidence="5 6">
    <name type="scientific">Dactylosporangium sucinum</name>
    <dbReference type="NCBI Taxonomy" id="1424081"/>
    <lineage>
        <taxon>Bacteria</taxon>
        <taxon>Bacillati</taxon>
        <taxon>Actinomycetota</taxon>
        <taxon>Actinomycetes</taxon>
        <taxon>Micromonosporales</taxon>
        <taxon>Micromonosporaceae</taxon>
        <taxon>Dactylosporangium</taxon>
    </lineage>
</organism>
<dbReference type="PANTHER" id="PTHR33154:SF33">
    <property type="entry name" value="TRANSCRIPTIONAL REPRESSOR SDPR"/>
    <property type="match status" value="1"/>
</dbReference>
<keyword evidence="6" id="KW-1185">Reference proteome</keyword>
<dbReference type="Pfam" id="PF12840">
    <property type="entry name" value="HTH_20"/>
    <property type="match status" value="1"/>
</dbReference>
<sequence length="190" mass="20662">MLVLSTSASRIMLGTATLKHMLQGERRTLRAVAHPLRLRLLSLLSGEQLSASEIARRLGERPANVSFHLRKLEQAGLVEVVGTTQVRGGTAKIYRHNPASGEQLRTSADFRLLAQGMGQELARRAHGIAAEEPPVFTDFEGWVDPATAERVARLAREIGALLHDAAGPHGHGRVRLATSVAVFRLAETEQ</sequence>
<dbReference type="Proteomes" id="UP000642070">
    <property type="component" value="Unassembled WGS sequence"/>
</dbReference>
<dbReference type="PANTHER" id="PTHR33154">
    <property type="entry name" value="TRANSCRIPTIONAL REGULATOR, ARSR FAMILY"/>
    <property type="match status" value="1"/>
</dbReference>
<evidence type="ECO:0000313" key="5">
    <source>
        <dbReference type="EMBL" id="GGM74542.1"/>
    </source>
</evidence>
<dbReference type="InterPro" id="IPR011991">
    <property type="entry name" value="ArsR-like_HTH"/>
</dbReference>
<evidence type="ECO:0000259" key="4">
    <source>
        <dbReference type="SMART" id="SM00418"/>
    </source>
</evidence>
<dbReference type="InterPro" id="IPR036388">
    <property type="entry name" value="WH-like_DNA-bd_sf"/>
</dbReference>
<dbReference type="InterPro" id="IPR051081">
    <property type="entry name" value="HTH_MetalResp_TranReg"/>
</dbReference>
<reference evidence="5" key="2">
    <citation type="submission" date="2020-09" db="EMBL/GenBank/DDBJ databases">
        <authorList>
            <person name="Sun Q."/>
            <person name="Ohkuma M."/>
        </authorList>
    </citation>
    <scope>NUCLEOTIDE SEQUENCE</scope>
    <source>
        <strain evidence="5">JCM 19831</strain>
    </source>
</reference>
<accession>A0A917UE65</accession>
<dbReference type="Gene3D" id="1.10.10.10">
    <property type="entry name" value="Winged helix-like DNA-binding domain superfamily/Winged helix DNA-binding domain"/>
    <property type="match status" value="1"/>
</dbReference>
<dbReference type="InterPro" id="IPR001845">
    <property type="entry name" value="HTH_ArsR_DNA-bd_dom"/>
</dbReference>
<evidence type="ECO:0000256" key="2">
    <source>
        <dbReference type="ARBA" id="ARBA00023125"/>
    </source>
</evidence>
<dbReference type="AlphaFoldDB" id="A0A917UE65"/>
<dbReference type="GO" id="GO:0003700">
    <property type="term" value="F:DNA-binding transcription factor activity"/>
    <property type="evidence" value="ECO:0007669"/>
    <property type="project" value="InterPro"/>
</dbReference>